<feature type="transmembrane region" description="Helical" evidence="7">
    <location>
        <begin position="76"/>
        <end position="96"/>
    </location>
</feature>
<dbReference type="AlphaFoldDB" id="A0A084JIR9"/>
<dbReference type="Pfam" id="PF00953">
    <property type="entry name" value="Glycos_transf_4"/>
    <property type="match status" value="1"/>
</dbReference>
<evidence type="ECO:0000256" key="1">
    <source>
        <dbReference type="ARBA" id="ARBA00004141"/>
    </source>
</evidence>
<evidence type="ECO:0000256" key="4">
    <source>
        <dbReference type="ARBA" id="ARBA00022692"/>
    </source>
</evidence>
<proteinExistence type="inferred from homology"/>
<protein>
    <recommendedName>
        <fullName evidence="7 8">Phospho-N-acetylmuramoyl-pentapeptide-transferase</fullName>
        <ecNumber evidence="7 8">2.7.8.13</ecNumber>
    </recommendedName>
    <alternativeName>
        <fullName evidence="7">UDP-MurNAc-pentapeptide phosphotransferase</fullName>
    </alternativeName>
</protein>
<evidence type="ECO:0000256" key="8">
    <source>
        <dbReference type="NCBIfam" id="TIGR00445"/>
    </source>
</evidence>
<feature type="transmembrane region" description="Helical" evidence="7">
    <location>
        <begin position="195"/>
        <end position="215"/>
    </location>
</feature>
<evidence type="ECO:0000256" key="2">
    <source>
        <dbReference type="ARBA" id="ARBA00005583"/>
    </source>
</evidence>
<feature type="binding site" evidence="9">
    <location>
        <position position="226"/>
    </location>
    <ligand>
        <name>Mg(2+)</name>
        <dbReference type="ChEBI" id="CHEBI:18420"/>
    </ligand>
</feature>
<keyword evidence="7" id="KW-0133">Cell shape</keyword>
<evidence type="ECO:0000256" key="6">
    <source>
        <dbReference type="ARBA" id="ARBA00023136"/>
    </source>
</evidence>
<evidence type="ECO:0000256" key="5">
    <source>
        <dbReference type="ARBA" id="ARBA00022989"/>
    </source>
</evidence>
<dbReference type="Proteomes" id="UP000028542">
    <property type="component" value="Unassembled WGS sequence"/>
</dbReference>
<organism evidence="10 11">
    <name type="scientific">Clostridium sulfidigenes</name>
    <dbReference type="NCBI Taxonomy" id="318464"/>
    <lineage>
        <taxon>Bacteria</taxon>
        <taxon>Bacillati</taxon>
        <taxon>Bacillota</taxon>
        <taxon>Clostridia</taxon>
        <taxon>Eubacteriales</taxon>
        <taxon>Clostridiaceae</taxon>
        <taxon>Clostridium</taxon>
    </lineage>
</organism>
<keyword evidence="5 7" id="KW-1133">Transmembrane helix</keyword>
<feature type="binding site" evidence="9">
    <location>
        <position position="166"/>
    </location>
    <ligand>
        <name>Mg(2+)</name>
        <dbReference type="ChEBI" id="CHEBI:18420"/>
    </ligand>
</feature>
<dbReference type="Pfam" id="PF10555">
    <property type="entry name" value="MraY_sig1"/>
    <property type="match status" value="1"/>
</dbReference>
<dbReference type="eggNOG" id="COG0472">
    <property type="taxonomic scope" value="Bacteria"/>
</dbReference>
<feature type="transmembrane region" description="Helical" evidence="7">
    <location>
        <begin position="222"/>
        <end position="242"/>
    </location>
</feature>
<sequence>MNKLIYSILVAFIISFAIAPFIIPGLHKLKFGQNIREDGPQSHLKKQGTPTMGGIIFIISTCITMILMVRNPHDEAMLALYALIAFGAIGFLDDGLKIIKKKNEGLKSYQKMLLLVIVSIVFGYYAKDKIGTDIMIPFLGTVTWDLKVLFIPFIVVYFAAVTNAVNLTDGLDGLCSSITLLIMTFFALVSFGMAYYTLAIFCGILAGAILGFLKYNSYPAQIFMGDGGSLALGGAVAAIAMILKLELIVIIVGGVYLLETLSVIIQVASFKLTGKRVFKMAPLHHHFELKGWHESKIVAVFSIITVILCLIGFLALTY</sequence>
<dbReference type="NCBIfam" id="TIGR00445">
    <property type="entry name" value="mraY"/>
    <property type="match status" value="1"/>
</dbReference>
<dbReference type="GO" id="GO:0051992">
    <property type="term" value="F:UDP-N-acetylmuramoyl-L-alanyl-D-glutamyl-meso-2,6-diaminopimelyl-D-alanyl-D-alanine:undecaprenyl-phosphate transferase activity"/>
    <property type="evidence" value="ECO:0007669"/>
    <property type="project" value="RHEA"/>
</dbReference>
<dbReference type="GO" id="GO:0005886">
    <property type="term" value="C:plasma membrane"/>
    <property type="evidence" value="ECO:0007669"/>
    <property type="project" value="UniProtKB-SubCell"/>
</dbReference>
<dbReference type="CDD" id="cd06852">
    <property type="entry name" value="GT_MraY"/>
    <property type="match status" value="1"/>
</dbReference>
<dbReference type="STRING" id="318464.IO99_01440"/>
<feature type="transmembrane region" description="Helical" evidence="7">
    <location>
        <begin position="108"/>
        <end position="126"/>
    </location>
</feature>
<dbReference type="GO" id="GO:0009252">
    <property type="term" value="P:peptidoglycan biosynthetic process"/>
    <property type="evidence" value="ECO:0007669"/>
    <property type="project" value="UniProtKB-UniRule"/>
</dbReference>
<feature type="transmembrane region" description="Helical" evidence="7">
    <location>
        <begin position="297"/>
        <end position="316"/>
    </location>
</feature>
<comment type="similarity">
    <text evidence="2 7">Belongs to the glycosyltransferase 4 family. MraY subfamily.</text>
</comment>
<comment type="caution">
    <text evidence="10">The sequence shown here is derived from an EMBL/GenBank/DDBJ whole genome shotgun (WGS) entry which is preliminary data.</text>
</comment>
<comment type="subcellular location">
    <subcellularLocation>
        <location evidence="7">Cell membrane</location>
        <topology evidence="7">Multi-pass membrane protein</topology>
    </subcellularLocation>
    <subcellularLocation>
        <location evidence="1">Membrane</location>
        <topology evidence="1">Multi-pass membrane protein</topology>
    </subcellularLocation>
</comment>
<feature type="transmembrane region" description="Helical" evidence="7">
    <location>
        <begin position="6"/>
        <end position="27"/>
    </location>
</feature>
<dbReference type="GO" id="GO:0046872">
    <property type="term" value="F:metal ion binding"/>
    <property type="evidence" value="ECO:0007669"/>
    <property type="project" value="UniProtKB-KW"/>
</dbReference>
<dbReference type="PROSITE" id="PS01347">
    <property type="entry name" value="MRAY_1"/>
    <property type="match status" value="1"/>
</dbReference>
<dbReference type="GO" id="GO:0008360">
    <property type="term" value="P:regulation of cell shape"/>
    <property type="evidence" value="ECO:0007669"/>
    <property type="project" value="UniProtKB-KW"/>
</dbReference>
<dbReference type="HAMAP" id="MF_00038">
    <property type="entry name" value="MraY"/>
    <property type="match status" value="1"/>
</dbReference>
<evidence type="ECO:0000313" key="11">
    <source>
        <dbReference type="Proteomes" id="UP000028542"/>
    </source>
</evidence>
<keyword evidence="7" id="KW-0961">Cell wall biogenesis/degradation</keyword>
<dbReference type="EMBL" id="JPMD01000001">
    <property type="protein sequence ID" value="KEZ88853.1"/>
    <property type="molecule type" value="Genomic_DNA"/>
</dbReference>
<keyword evidence="6 7" id="KW-0472">Membrane</keyword>
<name>A0A084JIR9_9CLOT</name>
<feature type="transmembrane region" description="Helical" evidence="7">
    <location>
        <begin position="48"/>
        <end position="70"/>
    </location>
</feature>
<keyword evidence="7 9" id="KW-0479">Metal-binding</keyword>
<accession>A0A084JIR9</accession>
<gene>
    <name evidence="7" type="primary">mraY</name>
    <name evidence="10" type="ORF">IO99_01440</name>
</gene>
<dbReference type="EC" id="2.7.8.13" evidence="7 8"/>
<evidence type="ECO:0000313" key="10">
    <source>
        <dbReference type="EMBL" id="KEZ88853.1"/>
    </source>
</evidence>
<keyword evidence="3 7" id="KW-0808">Transferase</keyword>
<feature type="transmembrane region" description="Helical" evidence="7">
    <location>
        <begin position="171"/>
        <end position="189"/>
    </location>
</feature>
<dbReference type="InterPro" id="IPR003524">
    <property type="entry name" value="PNAcMuramoyl-5peptid_Trfase"/>
</dbReference>
<keyword evidence="11" id="KW-1185">Reference proteome</keyword>
<evidence type="ECO:0000256" key="7">
    <source>
        <dbReference type="HAMAP-Rule" id="MF_00038"/>
    </source>
</evidence>
<comment type="catalytic activity">
    <reaction evidence="7">
        <text>UDP-N-acetyl-alpha-D-muramoyl-L-alanyl-gamma-D-glutamyl-meso-2,6-diaminopimeloyl-D-alanyl-D-alanine + di-trans,octa-cis-undecaprenyl phosphate = di-trans,octa-cis-undecaprenyl diphospho-N-acetyl-alpha-D-muramoyl-L-alanyl-D-glutamyl-meso-2,6-diaminopimeloyl-D-alanyl-D-alanine + UMP</text>
        <dbReference type="Rhea" id="RHEA:28386"/>
        <dbReference type="ChEBI" id="CHEBI:57865"/>
        <dbReference type="ChEBI" id="CHEBI:60392"/>
        <dbReference type="ChEBI" id="CHEBI:61386"/>
        <dbReference type="ChEBI" id="CHEBI:61387"/>
        <dbReference type="EC" id="2.7.8.13"/>
    </reaction>
</comment>
<dbReference type="RefSeq" id="WP_035129292.1">
    <property type="nucleotide sequence ID" value="NZ_JPMD01000001.1"/>
</dbReference>
<keyword evidence="7 9" id="KW-0460">Magnesium</keyword>
<keyword evidence="7" id="KW-0131">Cell cycle</keyword>
<keyword evidence="7" id="KW-1003">Cell membrane</keyword>
<keyword evidence="7" id="KW-0573">Peptidoglycan synthesis</keyword>
<dbReference type="UniPathway" id="UPA00219"/>
<dbReference type="GO" id="GO:0051301">
    <property type="term" value="P:cell division"/>
    <property type="evidence" value="ECO:0007669"/>
    <property type="project" value="UniProtKB-KW"/>
</dbReference>
<reference evidence="10 11" key="1">
    <citation type="submission" date="2014-07" db="EMBL/GenBank/DDBJ databases">
        <title>Draft genome of Clostridium sulfidigenes 113A isolated from sediments associated with methane hydrate from Krishna Godavari basin.</title>
        <authorList>
            <person name="Honkalas V.S."/>
            <person name="Dabir A.P."/>
            <person name="Arora P."/>
            <person name="Dhakephalkar P.K."/>
        </authorList>
    </citation>
    <scope>NUCLEOTIDE SEQUENCE [LARGE SCALE GENOMIC DNA]</scope>
    <source>
        <strain evidence="10 11">113A</strain>
    </source>
</reference>
<keyword evidence="4 7" id="KW-0812">Transmembrane</keyword>
<dbReference type="PANTHER" id="PTHR22926">
    <property type="entry name" value="PHOSPHO-N-ACETYLMURAMOYL-PENTAPEPTIDE-TRANSFERASE"/>
    <property type="match status" value="1"/>
</dbReference>
<feature type="transmembrane region" description="Helical" evidence="7">
    <location>
        <begin position="248"/>
        <end position="270"/>
    </location>
</feature>
<feature type="transmembrane region" description="Helical" evidence="7">
    <location>
        <begin position="146"/>
        <end position="164"/>
    </location>
</feature>
<comment type="pathway">
    <text evidence="7">Cell wall biogenesis; peptidoglycan biosynthesis.</text>
</comment>
<dbReference type="PROSITE" id="PS01348">
    <property type="entry name" value="MRAY_2"/>
    <property type="match status" value="1"/>
</dbReference>
<dbReference type="InterPro" id="IPR000715">
    <property type="entry name" value="Glycosyl_transferase_4"/>
</dbReference>
<dbReference type="InterPro" id="IPR018480">
    <property type="entry name" value="PNAcMuramoyl-5peptid_Trfase_CS"/>
</dbReference>
<dbReference type="GO" id="GO:0008963">
    <property type="term" value="F:phospho-N-acetylmuramoyl-pentapeptide-transferase activity"/>
    <property type="evidence" value="ECO:0007669"/>
    <property type="project" value="UniProtKB-UniRule"/>
</dbReference>
<dbReference type="GO" id="GO:0071555">
    <property type="term" value="P:cell wall organization"/>
    <property type="evidence" value="ECO:0007669"/>
    <property type="project" value="UniProtKB-KW"/>
</dbReference>
<evidence type="ECO:0000256" key="3">
    <source>
        <dbReference type="ARBA" id="ARBA00022679"/>
    </source>
</evidence>
<keyword evidence="7" id="KW-0132">Cell division</keyword>
<comment type="cofactor">
    <cofactor evidence="7 9">
        <name>Mg(2+)</name>
        <dbReference type="ChEBI" id="CHEBI:18420"/>
    </cofactor>
</comment>
<dbReference type="PANTHER" id="PTHR22926:SF5">
    <property type="entry name" value="PHOSPHO-N-ACETYLMURAMOYL-PENTAPEPTIDE-TRANSFERASE HOMOLOG"/>
    <property type="match status" value="1"/>
</dbReference>
<comment type="function">
    <text evidence="7">Catalyzes the initial step of the lipid cycle reactions in the biosynthesis of the cell wall peptidoglycan: transfers peptidoglycan precursor phospho-MurNAc-pentapeptide from UDP-MurNAc-pentapeptide onto the lipid carrier undecaprenyl phosphate, yielding undecaprenyl-pyrophosphoryl-MurNAc-pentapeptide, known as lipid I.</text>
</comment>
<evidence type="ECO:0000256" key="9">
    <source>
        <dbReference type="PIRSR" id="PIRSR600715-1"/>
    </source>
</evidence>